<dbReference type="InterPro" id="IPR036020">
    <property type="entry name" value="WW_dom_sf"/>
</dbReference>
<dbReference type="InterPro" id="IPR029060">
    <property type="entry name" value="PIN-like_dom_sf"/>
</dbReference>
<dbReference type="CDD" id="cd18727">
    <property type="entry name" value="PIN_Swt1-like"/>
    <property type="match status" value="1"/>
</dbReference>
<dbReference type="Gene3D" id="2.20.70.10">
    <property type="match status" value="1"/>
</dbReference>
<evidence type="ECO:0000313" key="4">
    <source>
        <dbReference type="Proteomes" id="UP000639338"/>
    </source>
</evidence>
<dbReference type="SUPFAM" id="SSF88723">
    <property type="entry name" value="PIN domain-like"/>
    <property type="match status" value="1"/>
</dbReference>
<keyword evidence="4" id="KW-1185">Reference proteome</keyword>
<proteinExistence type="predicted"/>
<evidence type="ECO:0000256" key="1">
    <source>
        <dbReference type="SAM" id="MobiDB-lite"/>
    </source>
</evidence>
<evidence type="ECO:0000313" key="3">
    <source>
        <dbReference type="EMBL" id="KAF7988395.1"/>
    </source>
</evidence>
<dbReference type="AlphaFoldDB" id="A0A834XK46"/>
<dbReference type="CDD" id="cd00201">
    <property type="entry name" value="WW"/>
    <property type="match status" value="1"/>
</dbReference>
<feature type="region of interest" description="Disordered" evidence="1">
    <location>
        <begin position="178"/>
        <end position="371"/>
    </location>
</feature>
<dbReference type="PANTHER" id="PTHR16161:SF0">
    <property type="entry name" value="TRANSCRIPTIONAL PROTEIN SWT1"/>
    <property type="match status" value="1"/>
</dbReference>
<evidence type="ECO:0000259" key="2">
    <source>
        <dbReference type="PROSITE" id="PS50020"/>
    </source>
</evidence>
<organism evidence="3 4">
    <name type="scientific">Aphidius gifuensis</name>
    <name type="common">Parasitoid wasp</name>
    <dbReference type="NCBI Taxonomy" id="684658"/>
    <lineage>
        <taxon>Eukaryota</taxon>
        <taxon>Metazoa</taxon>
        <taxon>Ecdysozoa</taxon>
        <taxon>Arthropoda</taxon>
        <taxon>Hexapoda</taxon>
        <taxon>Insecta</taxon>
        <taxon>Pterygota</taxon>
        <taxon>Neoptera</taxon>
        <taxon>Endopterygota</taxon>
        <taxon>Hymenoptera</taxon>
        <taxon>Apocrita</taxon>
        <taxon>Ichneumonoidea</taxon>
        <taxon>Braconidae</taxon>
        <taxon>Aphidiinae</taxon>
        <taxon>Aphidius</taxon>
    </lineage>
</organism>
<dbReference type="PROSITE" id="PS50020">
    <property type="entry name" value="WW_DOMAIN_2"/>
    <property type="match status" value="1"/>
</dbReference>
<protein>
    <recommendedName>
        <fullName evidence="2">WW domain-containing protein</fullName>
    </recommendedName>
</protein>
<dbReference type="PANTHER" id="PTHR16161">
    <property type="entry name" value="TRANSCRIPTIONAL PROTEIN SWT1"/>
    <property type="match status" value="1"/>
</dbReference>
<feature type="compositionally biased region" description="Basic and acidic residues" evidence="1">
    <location>
        <begin position="223"/>
        <end position="235"/>
    </location>
</feature>
<dbReference type="Proteomes" id="UP000639338">
    <property type="component" value="Unassembled WGS sequence"/>
</dbReference>
<feature type="region of interest" description="Disordered" evidence="1">
    <location>
        <begin position="40"/>
        <end position="104"/>
    </location>
</feature>
<dbReference type="SUPFAM" id="SSF51045">
    <property type="entry name" value="WW domain"/>
    <property type="match status" value="1"/>
</dbReference>
<reference evidence="3 4" key="1">
    <citation type="submission" date="2020-08" db="EMBL/GenBank/DDBJ databases">
        <title>Aphidius gifuensis genome sequencing and assembly.</title>
        <authorList>
            <person name="Du Z."/>
        </authorList>
    </citation>
    <scope>NUCLEOTIDE SEQUENCE [LARGE SCALE GENOMIC DNA]</scope>
    <source>
        <strain evidence="3">YNYX2018</strain>
        <tissue evidence="3">Adults</tissue>
    </source>
</reference>
<sequence>MDKAKLPENWIVKQSKNYPDHVYYFNVKTHKTTWVNPNKAADDEVSCSNNHVNEDDEDTEPPSSPPLVTTSTPNRPKLRAKRQLSSSSSSVDETVNKKSNDTPQMIALRKKLAEKQSKTTKNPMKKSKITMDLKTNDKKIDKVLEKNDEKIIKNNSRQSLTPQMKLMQEKLDARRSLQIKNNKKQTVVPVESPSIKKTIPEPENNQRTTRLRSRSLLPIINKSPDKNSETTETSKKTALKRPRDDSDDDEETEKNYPINNTKITRKSLPQVEKKTKANDRLKRLRKSLNEEINEMDTTDAAEKSKDSIKLKDHEKIMNTKPASVEKNGLQRIREQAKNQQNESRKELQLKKASKYDEDNLQASGSMDPKLETIVESPDIYYEKMDWEPVEDEEIITEVEAVRNELGTEETDIHMNDIIENSLDLTDGTTNNLHEKKLYIVIDTNVYLSSLSTITSARDAEFRNYGRPIVVVPWTVLRELDYIKDDKKNTRSETLKYKARQAVSFLNKHFSHKHPRILGQTPNDVANNRQKFSTSCPDDEILQTCLQIREKNNCVVLLSYDKNLCNKAMIHDIVTLGKNDPLEKIDYINICDAQDESLLSASLNNSYNERLDVTITAIQKELILAGEIYDEIQEILTEFLTVIVTNELKNLYNHHWEKYVLIKPPWTINTVLKCAIKHWIAAVNESFIRKGENIIKELYDIVTKLECKKLNDVEYFIELVWKLMQCLQEKKYPNFLINISKKIDEIRDKCKDACAKINQQILIEEIGYEKDEDKAENRANAAFQHFEKVYQYARDICGAACENMEMPCSIPYQQLNPPLSPVEIRYRQPEVAAQIVRLLHILGTALEDVKGLNPAHNSVMSLYHALESFYSIALEGNNDVITPLDVYCCLTRREKNLRAGIKQLSDLSLHFSRMPSYKCK</sequence>
<dbReference type="InterPro" id="IPR002716">
    <property type="entry name" value="PIN_dom"/>
</dbReference>
<dbReference type="SMART" id="SM00670">
    <property type="entry name" value="PINc"/>
    <property type="match status" value="1"/>
</dbReference>
<dbReference type="Gene3D" id="3.40.50.1010">
    <property type="entry name" value="5'-nuclease"/>
    <property type="match status" value="1"/>
</dbReference>
<dbReference type="Pfam" id="PF13638">
    <property type="entry name" value="PIN_4"/>
    <property type="match status" value="1"/>
</dbReference>
<feature type="compositionally biased region" description="Basic and acidic residues" evidence="1">
    <location>
        <begin position="300"/>
        <end position="317"/>
    </location>
</feature>
<feature type="compositionally biased region" description="Basic and acidic residues" evidence="1">
    <location>
        <begin position="271"/>
        <end position="281"/>
    </location>
</feature>
<feature type="domain" description="WW" evidence="2">
    <location>
        <begin position="4"/>
        <end position="39"/>
    </location>
</feature>
<dbReference type="OrthoDB" id="548295at2759"/>
<dbReference type="EMBL" id="JACMRX010000005">
    <property type="protein sequence ID" value="KAF7988395.1"/>
    <property type="molecule type" value="Genomic_DNA"/>
</dbReference>
<comment type="caution">
    <text evidence="3">The sequence shown here is derived from an EMBL/GenBank/DDBJ whole genome shotgun (WGS) entry which is preliminary data.</text>
</comment>
<dbReference type="GO" id="GO:0005634">
    <property type="term" value="C:nucleus"/>
    <property type="evidence" value="ECO:0007669"/>
    <property type="project" value="TreeGrafter"/>
</dbReference>
<gene>
    <name evidence="3" type="ORF">HCN44_000968</name>
</gene>
<dbReference type="InterPro" id="IPR052626">
    <property type="entry name" value="SWT1_Regulator"/>
</dbReference>
<feature type="compositionally biased region" description="Basic and acidic residues" evidence="1">
    <location>
        <begin position="331"/>
        <end position="357"/>
    </location>
</feature>
<accession>A0A834XK46</accession>
<name>A0A834XK46_APHGI</name>
<dbReference type="InterPro" id="IPR001202">
    <property type="entry name" value="WW_dom"/>
</dbReference>